<evidence type="ECO:0000256" key="1">
    <source>
        <dbReference type="ARBA" id="ARBA00004141"/>
    </source>
</evidence>
<evidence type="ECO:0000313" key="9">
    <source>
        <dbReference type="EMBL" id="RGK51887.1"/>
    </source>
</evidence>
<dbReference type="AlphaFoldDB" id="A0A3E4MQB4"/>
<dbReference type="Pfam" id="PF13727">
    <property type="entry name" value="CoA_binding_3"/>
    <property type="match status" value="1"/>
</dbReference>
<dbReference type="EMBL" id="QSQT01000038">
    <property type="protein sequence ID" value="RGK51887.1"/>
    <property type="molecule type" value="Genomic_DNA"/>
</dbReference>
<keyword evidence="5 7" id="KW-1133">Transmembrane helix</keyword>
<dbReference type="Proteomes" id="UP000260862">
    <property type="component" value="Unassembled WGS sequence"/>
</dbReference>
<dbReference type="NCBIfam" id="TIGR03025">
    <property type="entry name" value="EPS_sugtrans"/>
    <property type="match status" value="1"/>
</dbReference>
<evidence type="ECO:0000259" key="8">
    <source>
        <dbReference type="Pfam" id="PF02397"/>
    </source>
</evidence>
<dbReference type="EC" id="2.7.8.31" evidence="9"/>
<dbReference type="PANTHER" id="PTHR30576">
    <property type="entry name" value="COLANIC BIOSYNTHESIS UDP-GLUCOSE LIPID CARRIER TRANSFERASE"/>
    <property type="match status" value="1"/>
</dbReference>
<dbReference type="Gene3D" id="3.40.50.720">
    <property type="entry name" value="NAD(P)-binding Rossmann-like Domain"/>
    <property type="match status" value="1"/>
</dbReference>
<accession>A0A3E4MQB4</accession>
<dbReference type="InterPro" id="IPR003362">
    <property type="entry name" value="Bact_transf"/>
</dbReference>
<organism evidence="9 10">
    <name type="scientific">Phocaeicola plebeius</name>
    <dbReference type="NCBI Taxonomy" id="310297"/>
    <lineage>
        <taxon>Bacteria</taxon>
        <taxon>Pseudomonadati</taxon>
        <taxon>Bacteroidota</taxon>
        <taxon>Bacteroidia</taxon>
        <taxon>Bacteroidales</taxon>
        <taxon>Bacteroidaceae</taxon>
        <taxon>Phocaeicola</taxon>
    </lineage>
</organism>
<protein>
    <submittedName>
        <fullName evidence="9">Undecaprenyl-phosphate glucose phosphotransferase</fullName>
        <ecNumber evidence="9">2.7.8.31</ecNumber>
    </submittedName>
</protein>
<comment type="caution">
    <text evidence="9">The sequence shown here is derived from an EMBL/GenBank/DDBJ whole genome shotgun (WGS) entry which is preliminary data.</text>
</comment>
<feature type="transmembrane region" description="Helical" evidence="7">
    <location>
        <begin position="84"/>
        <end position="104"/>
    </location>
</feature>
<dbReference type="InterPro" id="IPR017475">
    <property type="entry name" value="EPS_sugar_tfrase"/>
</dbReference>
<evidence type="ECO:0000256" key="4">
    <source>
        <dbReference type="ARBA" id="ARBA00022692"/>
    </source>
</evidence>
<name>A0A3E4MQB4_9BACT</name>
<comment type="subcellular location">
    <subcellularLocation>
        <location evidence="1">Membrane</location>
        <topology evidence="1">Multi-pass membrane protein</topology>
    </subcellularLocation>
</comment>
<sequence length="469" mass="54938">MKTKYDAYNSWVSFFIVTCETLITGGLFYLLFLTTEDTPWHKILQAPHLQIILTVMLCYFVSAMQAGVVLYRRKVYAYQILGKVLKSTICFGVLSGVVLELGRFMDAWSYFYLTFLGLLFISLSVFRILMRWGLKRYRSKGGNLRYVVLVGSSENNRELYYELTTQDWTGFRVKGYFDFEPNPKFPQECPYLGKPQDVKEYLEKNGNTHYLFCCLPSKEHVIIRSLINYCENHLVHFYSVPNIYNYLQNRVYFNMIGNVPFLSLRPDPLSRTGNKMMKRAFDIVFSLLFLCTLFPIILLIVTIITKLTMPGPVFFKQKRNGLNDKEFYCYKFRSMRVNTQADSLQATKDDPRKTRWGNIMRKTSIDELPQFINVLLGDMSVVGPRPHMLKHTEEYSKLINKYMVRHFVKPGITGWSQVTGYRGETKELKDMEGRIRGDIWYIEHWSFGLDLFIIYKTVANAIHGEKNAY</sequence>
<dbReference type="GO" id="GO:0089702">
    <property type="term" value="F:undecaprenyl-phosphate glucose phosphotransferase activity"/>
    <property type="evidence" value="ECO:0007669"/>
    <property type="project" value="UniProtKB-EC"/>
</dbReference>
<feature type="transmembrane region" description="Helical" evidence="7">
    <location>
        <begin position="280"/>
        <end position="304"/>
    </location>
</feature>
<feature type="transmembrane region" description="Helical" evidence="7">
    <location>
        <begin position="110"/>
        <end position="130"/>
    </location>
</feature>
<dbReference type="NCBIfam" id="TIGR03023">
    <property type="entry name" value="WcaJ_sugtrans"/>
    <property type="match status" value="1"/>
</dbReference>
<evidence type="ECO:0000313" key="10">
    <source>
        <dbReference type="Proteomes" id="UP000260862"/>
    </source>
</evidence>
<evidence type="ECO:0000256" key="7">
    <source>
        <dbReference type="SAM" id="Phobius"/>
    </source>
</evidence>
<keyword evidence="10" id="KW-1185">Reference proteome</keyword>
<feature type="transmembrane region" description="Helical" evidence="7">
    <location>
        <begin position="51"/>
        <end position="72"/>
    </location>
</feature>
<keyword evidence="3 9" id="KW-0808">Transferase</keyword>
<evidence type="ECO:0000256" key="6">
    <source>
        <dbReference type="ARBA" id="ARBA00023136"/>
    </source>
</evidence>
<reference evidence="9 10" key="1">
    <citation type="submission" date="2018-08" db="EMBL/GenBank/DDBJ databases">
        <title>A genome reference for cultivated species of the human gut microbiota.</title>
        <authorList>
            <person name="Zou Y."/>
            <person name="Xue W."/>
            <person name="Luo G."/>
        </authorList>
    </citation>
    <scope>NUCLEOTIDE SEQUENCE [LARGE SCALE GENOMIC DNA]</scope>
    <source>
        <strain evidence="9 10">TF10-3AC</strain>
    </source>
</reference>
<dbReference type="GO" id="GO:0016020">
    <property type="term" value="C:membrane"/>
    <property type="evidence" value="ECO:0007669"/>
    <property type="project" value="UniProtKB-SubCell"/>
</dbReference>
<dbReference type="Pfam" id="PF02397">
    <property type="entry name" value="Bac_transf"/>
    <property type="match status" value="1"/>
</dbReference>
<evidence type="ECO:0000256" key="5">
    <source>
        <dbReference type="ARBA" id="ARBA00022989"/>
    </source>
</evidence>
<dbReference type="RefSeq" id="WP_117673958.1">
    <property type="nucleotide sequence ID" value="NZ_CABOGR010000038.1"/>
</dbReference>
<keyword evidence="4 7" id="KW-0812">Transmembrane</keyword>
<comment type="similarity">
    <text evidence="2">Belongs to the bacterial sugar transferase family.</text>
</comment>
<feature type="domain" description="Bacterial sugar transferase" evidence="8">
    <location>
        <begin position="278"/>
        <end position="461"/>
    </location>
</feature>
<dbReference type="InterPro" id="IPR017473">
    <property type="entry name" value="Undecaprenyl-P_gluc_Ptfrase"/>
</dbReference>
<keyword evidence="6 7" id="KW-0472">Membrane</keyword>
<gene>
    <name evidence="9" type="ORF">DXD04_14780</name>
</gene>
<evidence type="ECO:0000256" key="2">
    <source>
        <dbReference type="ARBA" id="ARBA00006464"/>
    </source>
</evidence>
<dbReference type="PANTHER" id="PTHR30576:SF0">
    <property type="entry name" value="UNDECAPRENYL-PHOSPHATE N-ACETYLGALACTOSAMINYL 1-PHOSPHATE TRANSFERASE-RELATED"/>
    <property type="match status" value="1"/>
</dbReference>
<proteinExistence type="inferred from homology"/>
<evidence type="ECO:0000256" key="3">
    <source>
        <dbReference type="ARBA" id="ARBA00022679"/>
    </source>
</evidence>
<feature type="transmembrane region" description="Helical" evidence="7">
    <location>
        <begin position="12"/>
        <end position="31"/>
    </location>
</feature>